<dbReference type="AlphaFoldDB" id="A0A5Q2QBC3"/>
<organism evidence="1 2">
    <name type="scientific">Litorivicinus lipolyticus</name>
    <dbReference type="NCBI Taxonomy" id="418701"/>
    <lineage>
        <taxon>Bacteria</taxon>
        <taxon>Pseudomonadati</taxon>
        <taxon>Pseudomonadota</taxon>
        <taxon>Gammaproteobacteria</taxon>
        <taxon>Oceanospirillales</taxon>
        <taxon>Litorivicinaceae</taxon>
        <taxon>Litorivicinus</taxon>
    </lineage>
</organism>
<keyword evidence="2" id="KW-1185">Reference proteome</keyword>
<protein>
    <submittedName>
        <fullName evidence="1">Uncharacterized protein</fullName>
    </submittedName>
</protein>
<dbReference type="EMBL" id="CP045871">
    <property type="protein sequence ID" value="QGG80384.1"/>
    <property type="molecule type" value="Genomic_DNA"/>
</dbReference>
<dbReference type="Proteomes" id="UP000388235">
    <property type="component" value="Chromosome"/>
</dbReference>
<proteinExistence type="predicted"/>
<reference evidence="1 2" key="1">
    <citation type="submission" date="2019-11" db="EMBL/GenBank/DDBJ databases">
        <authorList>
            <person name="Khan S.A."/>
            <person name="Jeon C.O."/>
            <person name="Chun B.H."/>
        </authorList>
    </citation>
    <scope>NUCLEOTIDE SEQUENCE [LARGE SCALE GENOMIC DNA]</scope>
    <source>
        <strain evidence="1 2">IMCC 1097</strain>
    </source>
</reference>
<evidence type="ECO:0000313" key="1">
    <source>
        <dbReference type="EMBL" id="QGG80384.1"/>
    </source>
</evidence>
<dbReference type="KEGG" id="llp:GH975_07295"/>
<dbReference type="OrthoDB" id="5731018at2"/>
<gene>
    <name evidence="1" type="ORF">GH975_07295</name>
</gene>
<dbReference type="RefSeq" id="WP_153713888.1">
    <property type="nucleotide sequence ID" value="NZ_CP045871.1"/>
</dbReference>
<sequence length="152" mass="16632">MALTLSLLVAVVLIFSGLSWLRPSPMEKRQMQARQAARKIGLHPHVRALSAWAKQRSDRPMLPFYSLAGGVGEQHFSIWLSGAEWVGQPDSPGSHLISESLSGWLSERPDAVIGVEANASQVGVWWQHEDESQLAALAAWLKACPLRKGSNA</sequence>
<accession>A0A5Q2QBC3</accession>
<name>A0A5Q2QBC3_9GAMM</name>
<evidence type="ECO:0000313" key="2">
    <source>
        <dbReference type="Proteomes" id="UP000388235"/>
    </source>
</evidence>